<feature type="transmembrane region" description="Helical" evidence="1">
    <location>
        <begin position="99"/>
        <end position="118"/>
    </location>
</feature>
<feature type="transmembrane region" description="Helical" evidence="1">
    <location>
        <begin position="58"/>
        <end position="78"/>
    </location>
</feature>
<dbReference type="Proteomes" id="UP000663760">
    <property type="component" value="Chromosome 10"/>
</dbReference>
<accession>A0A7I8L0I3</accession>
<dbReference type="EMBL" id="LR746273">
    <property type="protein sequence ID" value="CAA7403481.1"/>
    <property type="molecule type" value="Genomic_DNA"/>
</dbReference>
<evidence type="ECO:0000313" key="3">
    <source>
        <dbReference type="Proteomes" id="UP000663760"/>
    </source>
</evidence>
<evidence type="ECO:0000256" key="1">
    <source>
        <dbReference type="SAM" id="Phobius"/>
    </source>
</evidence>
<evidence type="ECO:0000313" key="2">
    <source>
        <dbReference type="EMBL" id="CAA7403481.1"/>
    </source>
</evidence>
<dbReference type="AlphaFoldDB" id="A0A7I8L0I3"/>
<keyword evidence="1" id="KW-0812">Transmembrane</keyword>
<protein>
    <submittedName>
        <fullName evidence="2">Uncharacterized protein</fullName>
    </submittedName>
</protein>
<feature type="transmembrane region" description="Helical" evidence="1">
    <location>
        <begin position="21"/>
        <end position="46"/>
    </location>
</feature>
<gene>
    <name evidence="2" type="ORF">SI8410_10014159</name>
</gene>
<dbReference type="OrthoDB" id="1935034at2759"/>
<keyword evidence="1" id="KW-0472">Membrane</keyword>
<organism evidence="2 3">
    <name type="scientific">Spirodela intermedia</name>
    <name type="common">Intermediate duckweed</name>
    <dbReference type="NCBI Taxonomy" id="51605"/>
    <lineage>
        <taxon>Eukaryota</taxon>
        <taxon>Viridiplantae</taxon>
        <taxon>Streptophyta</taxon>
        <taxon>Embryophyta</taxon>
        <taxon>Tracheophyta</taxon>
        <taxon>Spermatophyta</taxon>
        <taxon>Magnoliopsida</taxon>
        <taxon>Liliopsida</taxon>
        <taxon>Araceae</taxon>
        <taxon>Lemnoideae</taxon>
        <taxon>Spirodela</taxon>
    </lineage>
</organism>
<name>A0A7I8L0I3_SPIIN</name>
<proteinExistence type="predicted"/>
<dbReference type="PANTHER" id="PTHR33306:SF40">
    <property type="entry name" value="EXPRESSED PROTEIN"/>
    <property type="match status" value="1"/>
</dbReference>
<keyword evidence="3" id="KW-1185">Reference proteome</keyword>
<dbReference type="PANTHER" id="PTHR33306">
    <property type="entry name" value="EXPRESSED PROTEIN-RELATED-RELATED"/>
    <property type="match status" value="1"/>
</dbReference>
<sequence>MAALFSTERRGPRWRRGWRSSLALPPAPLIAIFAIVVFLMTISGYVDYKARAQQAAGGARVALLLLPAALVVVVRFMLAEGRFALRLPRAERGAFYRAGSSPWGVAAAVAVVLLMVAYQSSFHSHWFSPLWRSD</sequence>
<keyword evidence="1" id="KW-1133">Transmembrane helix</keyword>
<reference evidence="2" key="1">
    <citation type="submission" date="2020-02" db="EMBL/GenBank/DDBJ databases">
        <authorList>
            <person name="Scholz U."/>
            <person name="Mascher M."/>
            <person name="Fiebig A."/>
        </authorList>
    </citation>
    <scope>NUCLEOTIDE SEQUENCE</scope>
</reference>